<dbReference type="AlphaFoldDB" id="A0A830FKH0"/>
<feature type="domain" description="PAS" evidence="3">
    <location>
        <begin position="342"/>
        <end position="412"/>
    </location>
</feature>
<dbReference type="GO" id="GO:0000155">
    <property type="term" value="F:phosphorelay sensor kinase activity"/>
    <property type="evidence" value="ECO:0007669"/>
    <property type="project" value="InterPro"/>
</dbReference>
<dbReference type="SMART" id="SM00091">
    <property type="entry name" value="PAS"/>
    <property type="match status" value="2"/>
</dbReference>
<protein>
    <recommendedName>
        <fullName evidence="7">PAS domain S-box protein</fullName>
    </recommendedName>
</protein>
<reference evidence="5" key="1">
    <citation type="journal article" date="2014" name="Int. J. Syst. Evol. Microbiol.">
        <title>Complete genome sequence of Corynebacterium casei LMG S-19264T (=DSM 44701T), isolated from a smear-ripened cheese.</title>
        <authorList>
            <consortium name="US DOE Joint Genome Institute (JGI-PGF)"/>
            <person name="Walter F."/>
            <person name="Albersmeier A."/>
            <person name="Kalinowski J."/>
            <person name="Ruckert C."/>
        </authorList>
    </citation>
    <scope>NUCLEOTIDE SEQUENCE</scope>
    <source>
        <strain evidence="5">JCM 19596</strain>
    </source>
</reference>
<dbReference type="Gene3D" id="3.30.565.10">
    <property type="entry name" value="Histidine kinase-like ATPase, C-terminal domain"/>
    <property type="match status" value="1"/>
</dbReference>
<sequence>MHWEQALLFYPLLFAALVSVATAVGFVVRTPNQRLRTDARWFVVLAVSVGLWAAGTAFAVTATTGEGTFGGAAIAWLGVSATAIAWPLFVAAYTNRRRWLRASRVLGVAVIPAVSYFAALTNPVHGLFVIGLDTATGSDLGTVVAEPGPVLVVFVAYTLAVDIVTLGWLASSARDATGTDRRQYRLVFVAGAVPFAASVTHLVLAPQSVDFTPVTFGVTVPLLGLTLLELHDRGLVRRAHGELLESLPDGVVVVDDAGRVADVNTAAERLFGDIVGSRFADAAADYPTLRGLEPADGAVELTAALDGEHVVFDARVAAIEDDDIRPTGHLYLLRDVTERRRTEVRYQTLLEDSAALVSVVSADGEITYASPAHESVLGHAPGDLVGESVFAFVHPEDREHAVERFERLLDDDEPDQTRIEYRFRTGDGAWRRLESSGEDFRSQPFLGGVVITSQDVTERVRDAHRLDLLNRVLRHDVRNAMNVIEGNATLIAERAESETVAERADTIKRRARSLAEMSDEARTLDHAITAIDETTCVDVSAILASCVTAVRERYPDATWTVDIEGDRWAYTDPLIGDAIEIVVERAADDADPDPAVTVKCERVTVDDEPFVEIRVVDDGRPIGDQDRRVLEHGEETTLEHGTGIRTWFVNWVVTASGGSVTVDERDDGRNAVTLRLPGTDDGDAVPDADALDADARGT</sequence>
<dbReference type="InterPro" id="IPR052155">
    <property type="entry name" value="Biofilm_reg_signaling"/>
</dbReference>
<feature type="transmembrane region" description="Helical" evidence="2">
    <location>
        <begin position="40"/>
        <end position="61"/>
    </location>
</feature>
<feature type="transmembrane region" description="Helical" evidence="2">
    <location>
        <begin position="73"/>
        <end position="93"/>
    </location>
</feature>
<dbReference type="InterPro" id="IPR036890">
    <property type="entry name" value="HATPase_C_sf"/>
</dbReference>
<keyword evidence="6" id="KW-1185">Reference proteome</keyword>
<accession>A0A830FKH0</accession>
<dbReference type="EMBL" id="BMPG01000003">
    <property type="protein sequence ID" value="GGL64703.1"/>
    <property type="molecule type" value="Genomic_DNA"/>
</dbReference>
<dbReference type="NCBIfam" id="TIGR00229">
    <property type="entry name" value="sensory_box"/>
    <property type="match status" value="1"/>
</dbReference>
<evidence type="ECO:0000256" key="1">
    <source>
        <dbReference type="SAM" id="MobiDB-lite"/>
    </source>
</evidence>
<dbReference type="PROSITE" id="PS50112">
    <property type="entry name" value="PAS"/>
    <property type="match status" value="2"/>
</dbReference>
<dbReference type="Pfam" id="PF08448">
    <property type="entry name" value="PAS_4"/>
    <property type="match status" value="1"/>
</dbReference>
<name>A0A830FKH0_9EURY</name>
<dbReference type="InterPro" id="IPR013656">
    <property type="entry name" value="PAS_4"/>
</dbReference>
<dbReference type="InterPro" id="IPR031621">
    <property type="entry name" value="HisKA_7TM"/>
</dbReference>
<keyword evidence="2" id="KW-0472">Membrane</keyword>
<dbReference type="InterPro" id="IPR000014">
    <property type="entry name" value="PAS"/>
</dbReference>
<organism evidence="5 6">
    <name type="scientific">Halocalculus aciditolerans</name>
    <dbReference type="NCBI Taxonomy" id="1383812"/>
    <lineage>
        <taxon>Archaea</taxon>
        <taxon>Methanobacteriati</taxon>
        <taxon>Methanobacteriota</taxon>
        <taxon>Stenosarchaea group</taxon>
        <taxon>Halobacteria</taxon>
        <taxon>Halobacteriales</taxon>
        <taxon>Halobacteriaceae</taxon>
        <taxon>Halocalculus</taxon>
    </lineage>
</organism>
<evidence type="ECO:0000256" key="2">
    <source>
        <dbReference type="SAM" id="Phobius"/>
    </source>
</evidence>
<dbReference type="RefSeq" id="WP_188979150.1">
    <property type="nucleotide sequence ID" value="NZ_BMPG01000003.1"/>
</dbReference>
<feature type="domain" description="PAS" evidence="3">
    <location>
        <begin position="236"/>
        <end position="272"/>
    </location>
</feature>
<gene>
    <name evidence="5" type="ORF">GCM10009039_23350</name>
</gene>
<comment type="caution">
    <text evidence="5">The sequence shown here is derived from an EMBL/GenBank/DDBJ whole genome shotgun (WGS) entry which is preliminary data.</text>
</comment>
<dbReference type="InterPro" id="IPR003661">
    <property type="entry name" value="HisK_dim/P_dom"/>
</dbReference>
<dbReference type="Pfam" id="PF16927">
    <property type="entry name" value="HisKA_7TM"/>
    <property type="match status" value="1"/>
</dbReference>
<feature type="transmembrane region" description="Helical" evidence="2">
    <location>
        <begin position="183"/>
        <end position="205"/>
    </location>
</feature>
<feature type="compositionally biased region" description="Acidic residues" evidence="1">
    <location>
        <begin position="680"/>
        <end position="692"/>
    </location>
</feature>
<keyword evidence="2" id="KW-0812">Transmembrane</keyword>
<dbReference type="Proteomes" id="UP000607197">
    <property type="component" value="Unassembled WGS sequence"/>
</dbReference>
<keyword evidence="2" id="KW-1133">Transmembrane helix</keyword>
<reference evidence="5" key="2">
    <citation type="submission" date="2020-09" db="EMBL/GenBank/DDBJ databases">
        <authorList>
            <person name="Sun Q."/>
            <person name="Ohkuma M."/>
        </authorList>
    </citation>
    <scope>NUCLEOTIDE SEQUENCE</scope>
    <source>
        <strain evidence="5">JCM 19596</strain>
    </source>
</reference>
<evidence type="ECO:0000313" key="6">
    <source>
        <dbReference type="Proteomes" id="UP000607197"/>
    </source>
</evidence>
<feature type="domain" description="PAC" evidence="4">
    <location>
        <begin position="295"/>
        <end position="348"/>
    </location>
</feature>
<dbReference type="PROSITE" id="PS50113">
    <property type="entry name" value="PAC"/>
    <property type="match status" value="1"/>
</dbReference>
<dbReference type="InterPro" id="IPR013655">
    <property type="entry name" value="PAS_fold_3"/>
</dbReference>
<dbReference type="CDD" id="cd00130">
    <property type="entry name" value="PAS"/>
    <property type="match status" value="2"/>
</dbReference>
<evidence type="ECO:0000259" key="4">
    <source>
        <dbReference type="PROSITE" id="PS50113"/>
    </source>
</evidence>
<feature type="transmembrane region" description="Helical" evidence="2">
    <location>
        <begin position="6"/>
        <end position="28"/>
    </location>
</feature>
<feature type="region of interest" description="Disordered" evidence="1">
    <location>
        <begin position="674"/>
        <end position="698"/>
    </location>
</feature>
<feature type="transmembrane region" description="Helical" evidence="2">
    <location>
        <begin position="150"/>
        <end position="171"/>
    </location>
</feature>
<evidence type="ECO:0008006" key="7">
    <source>
        <dbReference type="Google" id="ProtNLM"/>
    </source>
</evidence>
<dbReference type="Gene3D" id="3.30.450.20">
    <property type="entry name" value="PAS domain"/>
    <property type="match status" value="2"/>
</dbReference>
<evidence type="ECO:0000259" key="3">
    <source>
        <dbReference type="PROSITE" id="PS50112"/>
    </source>
</evidence>
<dbReference type="InterPro" id="IPR035965">
    <property type="entry name" value="PAS-like_dom_sf"/>
</dbReference>
<evidence type="ECO:0000313" key="5">
    <source>
        <dbReference type="EMBL" id="GGL64703.1"/>
    </source>
</evidence>
<dbReference type="OrthoDB" id="82207at2157"/>
<dbReference type="SUPFAM" id="SSF55785">
    <property type="entry name" value="PYP-like sensor domain (PAS domain)"/>
    <property type="match status" value="2"/>
</dbReference>
<dbReference type="PANTHER" id="PTHR44757">
    <property type="entry name" value="DIGUANYLATE CYCLASE DGCP"/>
    <property type="match status" value="1"/>
</dbReference>
<proteinExistence type="predicted"/>
<dbReference type="CDD" id="cd00082">
    <property type="entry name" value="HisKA"/>
    <property type="match status" value="1"/>
</dbReference>
<feature type="transmembrane region" description="Helical" evidence="2">
    <location>
        <begin position="105"/>
        <end position="130"/>
    </location>
</feature>
<dbReference type="InterPro" id="IPR000700">
    <property type="entry name" value="PAS-assoc_C"/>
</dbReference>
<dbReference type="Pfam" id="PF08447">
    <property type="entry name" value="PAS_3"/>
    <property type="match status" value="1"/>
</dbReference>
<dbReference type="PANTHER" id="PTHR44757:SF2">
    <property type="entry name" value="BIOFILM ARCHITECTURE MAINTENANCE PROTEIN MBAA"/>
    <property type="match status" value="1"/>
</dbReference>
<dbReference type="SUPFAM" id="SSF55874">
    <property type="entry name" value="ATPase domain of HSP90 chaperone/DNA topoisomerase II/histidine kinase"/>
    <property type="match status" value="1"/>
</dbReference>